<evidence type="ECO:0000256" key="1">
    <source>
        <dbReference type="SAM" id="MobiDB-lite"/>
    </source>
</evidence>
<dbReference type="Pfam" id="PF05833">
    <property type="entry name" value="NFACT_N"/>
    <property type="match status" value="2"/>
</dbReference>
<dbReference type="GO" id="GO:1990112">
    <property type="term" value="C:RQC complex"/>
    <property type="evidence" value="ECO:0007669"/>
    <property type="project" value="TreeGrafter"/>
</dbReference>
<proteinExistence type="predicted"/>
<dbReference type="KEGG" id="pbap:Pla133_24240"/>
<dbReference type="RefSeq" id="WP_145065410.1">
    <property type="nucleotide sequence ID" value="NZ_CP036287.1"/>
</dbReference>
<dbReference type="EMBL" id="CP036287">
    <property type="protein sequence ID" value="QDU67342.1"/>
    <property type="molecule type" value="Genomic_DNA"/>
</dbReference>
<accession>A0A518BK41</accession>
<name>A0A518BK41_9BACT</name>
<protein>
    <recommendedName>
        <fullName evidence="2">NFACT protein RNA binding domain-containing protein</fullName>
    </recommendedName>
</protein>
<dbReference type="AlphaFoldDB" id="A0A518BK41"/>
<dbReference type="GO" id="GO:0072344">
    <property type="term" value="P:rescue of stalled ribosome"/>
    <property type="evidence" value="ECO:0007669"/>
    <property type="project" value="TreeGrafter"/>
</dbReference>
<dbReference type="GO" id="GO:0000049">
    <property type="term" value="F:tRNA binding"/>
    <property type="evidence" value="ECO:0007669"/>
    <property type="project" value="TreeGrafter"/>
</dbReference>
<dbReference type="InterPro" id="IPR059101">
    <property type="entry name" value="NFACT-R_2"/>
</dbReference>
<dbReference type="PANTHER" id="PTHR15239">
    <property type="entry name" value="NUCLEAR EXPORT MEDIATOR FACTOR NEMF"/>
    <property type="match status" value="1"/>
</dbReference>
<dbReference type="PANTHER" id="PTHR15239:SF6">
    <property type="entry name" value="RIBOSOME QUALITY CONTROL COMPLEX SUBUNIT NEMF"/>
    <property type="match status" value="1"/>
</dbReference>
<dbReference type="GO" id="GO:0043023">
    <property type="term" value="F:ribosomal large subunit binding"/>
    <property type="evidence" value="ECO:0007669"/>
    <property type="project" value="TreeGrafter"/>
</dbReference>
<gene>
    <name evidence="3" type="ORF">Pla133_24240</name>
</gene>
<feature type="domain" description="NFACT protein RNA binding" evidence="2">
    <location>
        <begin position="386"/>
        <end position="470"/>
    </location>
</feature>
<dbReference type="Gene3D" id="2.30.310.10">
    <property type="entry name" value="ibrinogen binding protein from staphylococcus aureus domain"/>
    <property type="match status" value="1"/>
</dbReference>
<feature type="compositionally biased region" description="Basic and acidic residues" evidence="1">
    <location>
        <begin position="502"/>
        <end position="511"/>
    </location>
</feature>
<feature type="compositionally biased region" description="Gly residues" evidence="1">
    <location>
        <begin position="516"/>
        <end position="526"/>
    </location>
</feature>
<evidence type="ECO:0000259" key="2">
    <source>
        <dbReference type="Pfam" id="PF18297"/>
    </source>
</evidence>
<feature type="region of interest" description="Disordered" evidence="1">
    <location>
        <begin position="502"/>
        <end position="526"/>
    </location>
</feature>
<evidence type="ECO:0000313" key="4">
    <source>
        <dbReference type="Proteomes" id="UP000316921"/>
    </source>
</evidence>
<dbReference type="Pfam" id="PF18297">
    <property type="entry name" value="NFACT-R_2"/>
    <property type="match status" value="1"/>
</dbReference>
<evidence type="ECO:0000313" key="3">
    <source>
        <dbReference type="EMBL" id="QDU67342.1"/>
    </source>
</evidence>
<dbReference type="Proteomes" id="UP000316921">
    <property type="component" value="Chromosome"/>
</dbReference>
<dbReference type="InterPro" id="IPR051608">
    <property type="entry name" value="RQC_Subunit_NEMF"/>
</dbReference>
<keyword evidence="4" id="KW-1185">Reference proteome</keyword>
<reference evidence="3 4" key="1">
    <citation type="submission" date="2019-02" db="EMBL/GenBank/DDBJ databases">
        <title>Deep-cultivation of Planctomycetes and their phenomic and genomic characterization uncovers novel biology.</title>
        <authorList>
            <person name="Wiegand S."/>
            <person name="Jogler M."/>
            <person name="Boedeker C."/>
            <person name="Pinto D."/>
            <person name="Vollmers J."/>
            <person name="Rivas-Marin E."/>
            <person name="Kohn T."/>
            <person name="Peeters S.H."/>
            <person name="Heuer A."/>
            <person name="Rast P."/>
            <person name="Oberbeckmann S."/>
            <person name="Bunk B."/>
            <person name="Jeske O."/>
            <person name="Meyerdierks A."/>
            <person name="Storesund J.E."/>
            <person name="Kallscheuer N."/>
            <person name="Luecker S."/>
            <person name="Lage O.M."/>
            <person name="Pohl T."/>
            <person name="Merkel B.J."/>
            <person name="Hornburger P."/>
            <person name="Mueller R.-W."/>
            <person name="Bruemmer F."/>
            <person name="Labrenz M."/>
            <person name="Spormann A.M."/>
            <person name="Op den Camp H."/>
            <person name="Overmann J."/>
            <person name="Amann R."/>
            <person name="Jetten M.S.M."/>
            <person name="Mascher T."/>
            <person name="Medema M.H."/>
            <person name="Devos D.P."/>
            <person name="Kaster A.-K."/>
            <person name="Ovreas L."/>
            <person name="Rohde M."/>
            <person name="Galperin M.Y."/>
            <person name="Jogler C."/>
        </authorList>
    </citation>
    <scope>NUCLEOTIDE SEQUENCE [LARGE SCALE GENOMIC DNA]</scope>
    <source>
        <strain evidence="3 4">Pla133</strain>
    </source>
</reference>
<sequence>MHALRASHLGELLAELRPLCEGARVREIQPLPPRDLLVVLEPLEEGGPAVRRIRLSADPEGPRVHLQQGRAFKHRGSVGSFFDRAAALLVGSTLAAIEQPRGDRIALLRFRDATGEVPRPALVAELTGRHANLVLLDGRELVQAILVPPPSKAGATPRLIVGQPWTPPPGKPGTAADDEPLAIALPEPEVDDEDARPRRIDGPLSWRVEWHIGGAADGARTARESKGVRQRLERKLSRARSLADGLERRREAAAGAERVLQDAELLKAAMGQLHRGLESIELQDWYDDGATRVIALDPKLSPQANVQRQFDRYHKLERSAGEIEREAGLAAKRIAAIEGLLEDLAEGAAPEEIEQRAVAAKFLEPLGQDRAKRVQVQAARLPYRTFTGRAGGEILVGRNARDNDQLSLRIARGNDLWLHTADSPGSHVILRVAKDREPNQEDVLDAAHLAAHFSPLRDAGRVAVHLALRKQIRKPKGAPPGMVQVGGGKIRQIRIEPDRLERLLSTDRGGDDPGAPAGGPGPGSGR</sequence>
<organism evidence="3 4">
    <name type="scientific">Engelhardtia mirabilis</name>
    <dbReference type="NCBI Taxonomy" id="2528011"/>
    <lineage>
        <taxon>Bacteria</taxon>
        <taxon>Pseudomonadati</taxon>
        <taxon>Planctomycetota</taxon>
        <taxon>Planctomycetia</taxon>
        <taxon>Planctomycetia incertae sedis</taxon>
        <taxon>Engelhardtia</taxon>
    </lineage>
</organism>